<dbReference type="PANTHER" id="PTHR30270:SF0">
    <property type="entry name" value="THIAMINE-MONOPHOSPHATE KINASE"/>
    <property type="match status" value="1"/>
</dbReference>
<evidence type="ECO:0000259" key="2">
    <source>
        <dbReference type="Pfam" id="PF00586"/>
    </source>
</evidence>
<dbReference type="Proteomes" id="UP000321046">
    <property type="component" value="Unassembled WGS sequence"/>
</dbReference>
<feature type="binding site" evidence="1">
    <location>
        <position position="41"/>
    </location>
    <ligand>
        <name>Mg(2+)</name>
        <dbReference type="ChEBI" id="CHEBI:18420"/>
        <label>4</label>
    </ligand>
</feature>
<dbReference type="SUPFAM" id="SSF56042">
    <property type="entry name" value="PurM C-terminal domain-like"/>
    <property type="match status" value="1"/>
</dbReference>
<comment type="function">
    <text evidence="1">Catalyzes the ATP-dependent phosphorylation of thiamine-monophosphate (TMP) to form thiamine-pyrophosphate (TPP), the active form of vitamin B1.</text>
</comment>
<keyword evidence="1" id="KW-0067">ATP-binding</keyword>
<dbReference type="NCBIfam" id="TIGR01379">
    <property type="entry name" value="thiL"/>
    <property type="match status" value="1"/>
</dbReference>
<feature type="binding site" evidence="1">
    <location>
        <position position="72"/>
    </location>
    <ligand>
        <name>Mg(2+)</name>
        <dbReference type="ChEBI" id="CHEBI:18420"/>
        <label>3</label>
    </ligand>
</feature>
<dbReference type="PIRSF" id="PIRSF005303">
    <property type="entry name" value="Thiam_monoph_kin"/>
    <property type="match status" value="1"/>
</dbReference>
<feature type="binding site" evidence="1">
    <location>
        <position position="72"/>
    </location>
    <ligand>
        <name>Mg(2+)</name>
        <dbReference type="ChEBI" id="CHEBI:18420"/>
        <label>2</label>
    </ligand>
</feature>
<feature type="binding site" evidence="1">
    <location>
        <position position="151"/>
    </location>
    <ligand>
        <name>ATP</name>
        <dbReference type="ChEBI" id="CHEBI:30616"/>
    </ligand>
</feature>
<sequence length="334" mass="35425">MTTEFELIARIAELFGAPEGVAVGIGDDGAVLDPGRFDLVTMDTMVEGVHFERDWSSPQDVGWKLLASNLSDIAAMGGGPGAFFLSMALPADLDPRWPEGVLEGIKDAAGALVPESFEVSAGGGDLSSTHGPIVLTMTLMGEASPAGPVLRRGAVPGDRIVLLGQTGLAAAGLAILRGDIEVESGQFACALRAHRRPGAQVRAGALLGLYGVPSAMIDVSDGLVQDLGHILKASEVGARLEAYSLPHHPELVMLREEYDLDILTMMLTGGDDYELLMTIPPARMPKIWDMARRHSWDVHDIGEVRSPDEGMVVLGPDGEPVAFEKGGYRHFEAL</sequence>
<protein>
    <recommendedName>
        <fullName evidence="1">Thiamine-monophosphate kinase</fullName>
        <shortName evidence="1">TMP kinase</shortName>
        <shortName evidence="1">Thiamine-phosphate kinase</shortName>
        <ecNumber evidence="1">2.7.4.16</ecNumber>
    </recommendedName>
</protein>
<dbReference type="GO" id="GO:0009229">
    <property type="term" value="P:thiamine diphosphate biosynthetic process"/>
    <property type="evidence" value="ECO:0007669"/>
    <property type="project" value="UniProtKB-UniRule"/>
</dbReference>
<dbReference type="InterPro" id="IPR006283">
    <property type="entry name" value="ThiL-like"/>
</dbReference>
<dbReference type="GO" id="GO:0009030">
    <property type="term" value="F:thiamine-phosphate kinase activity"/>
    <property type="evidence" value="ECO:0007669"/>
    <property type="project" value="UniProtKB-UniRule"/>
</dbReference>
<feature type="binding site" evidence="1">
    <location>
        <position position="328"/>
    </location>
    <ligand>
        <name>substrate</name>
    </ligand>
</feature>
<feature type="binding site" evidence="1">
    <location>
        <begin position="124"/>
        <end position="125"/>
    </location>
    <ligand>
        <name>ATP</name>
        <dbReference type="ChEBI" id="CHEBI:30616"/>
    </ligand>
</feature>
<evidence type="ECO:0000256" key="1">
    <source>
        <dbReference type="HAMAP-Rule" id="MF_02128"/>
    </source>
</evidence>
<dbReference type="AlphaFoldDB" id="A0A5C6X4P7"/>
<dbReference type="RefSeq" id="WP_146976824.1">
    <property type="nucleotide sequence ID" value="NZ_VOSL01000139.1"/>
</dbReference>
<evidence type="ECO:0000313" key="5">
    <source>
        <dbReference type="Proteomes" id="UP000321046"/>
    </source>
</evidence>
<feature type="binding site" evidence="1">
    <location>
        <position position="43"/>
    </location>
    <ligand>
        <name>Mg(2+)</name>
        <dbReference type="ChEBI" id="CHEBI:18420"/>
        <label>1</label>
    </ligand>
</feature>
<comment type="similarity">
    <text evidence="1">Belongs to the thiamine-monophosphate kinase family.</text>
</comment>
<feature type="domain" description="PurM-like C-terminal" evidence="3">
    <location>
        <begin position="156"/>
        <end position="309"/>
    </location>
</feature>
<feature type="binding site" evidence="1">
    <location>
        <position position="72"/>
    </location>
    <ligand>
        <name>Mg(2+)</name>
        <dbReference type="ChEBI" id="CHEBI:18420"/>
        <label>4</label>
    </ligand>
</feature>
<dbReference type="Gene3D" id="3.30.1330.10">
    <property type="entry name" value="PurM-like, N-terminal domain"/>
    <property type="match status" value="1"/>
</dbReference>
<dbReference type="InterPro" id="IPR036676">
    <property type="entry name" value="PurM-like_C_sf"/>
</dbReference>
<feature type="binding site" evidence="1">
    <location>
        <position position="125"/>
    </location>
    <ligand>
        <name>Mg(2+)</name>
        <dbReference type="ChEBI" id="CHEBI:18420"/>
        <label>1</label>
    </ligand>
</feature>
<evidence type="ECO:0000259" key="3">
    <source>
        <dbReference type="Pfam" id="PF02769"/>
    </source>
</evidence>
<feature type="binding site" evidence="1">
    <location>
        <position position="220"/>
    </location>
    <ligand>
        <name>ATP</name>
        <dbReference type="ChEBI" id="CHEBI:30616"/>
    </ligand>
</feature>
<feature type="binding site" evidence="1">
    <location>
        <position position="218"/>
    </location>
    <ligand>
        <name>Mg(2+)</name>
        <dbReference type="ChEBI" id="CHEBI:18420"/>
        <label>3</label>
    </ligand>
</feature>
<feature type="binding site" evidence="1">
    <location>
        <position position="271"/>
    </location>
    <ligand>
        <name>substrate</name>
    </ligand>
</feature>
<dbReference type="InterPro" id="IPR016188">
    <property type="entry name" value="PurM-like_N"/>
</dbReference>
<gene>
    <name evidence="1 4" type="primary">thiL</name>
    <name evidence="4" type="ORF">FRC96_18860</name>
</gene>
<accession>A0A5C6X4P7</accession>
<comment type="miscellaneous">
    <text evidence="1">Reaction mechanism of ThiL seems to utilize a direct, inline transfer of the gamma-phosphate of ATP to TMP rather than a phosphorylated enzyme intermediate.</text>
</comment>
<keyword evidence="1" id="KW-0460">Magnesium</keyword>
<dbReference type="GO" id="GO:0000287">
    <property type="term" value="F:magnesium ion binding"/>
    <property type="evidence" value="ECO:0007669"/>
    <property type="project" value="UniProtKB-UniRule"/>
</dbReference>
<feature type="binding site" evidence="1">
    <location>
        <position position="28"/>
    </location>
    <ligand>
        <name>Mg(2+)</name>
        <dbReference type="ChEBI" id="CHEBI:18420"/>
        <label>4</label>
    </ligand>
</feature>
<reference evidence="4 5" key="1">
    <citation type="submission" date="2019-08" db="EMBL/GenBank/DDBJ databases">
        <title>Bradymonadales sp. TMQ2.</title>
        <authorList>
            <person name="Liang Q."/>
        </authorList>
    </citation>
    <scope>NUCLEOTIDE SEQUENCE [LARGE SCALE GENOMIC DNA]</scope>
    <source>
        <strain evidence="4 5">TMQ2</strain>
    </source>
</reference>
<keyword evidence="1 4" id="KW-0418">Kinase</keyword>
<dbReference type="OrthoDB" id="9802811at2"/>
<dbReference type="SUPFAM" id="SSF55326">
    <property type="entry name" value="PurM N-terminal domain-like"/>
    <property type="match status" value="1"/>
</dbReference>
<keyword evidence="1 4" id="KW-0808">Transferase</keyword>
<feature type="binding site" evidence="1">
    <location>
        <position position="221"/>
    </location>
    <ligand>
        <name>Mg(2+)</name>
        <dbReference type="ChEBI" id="CHEBI:18420"/>
        <label>5</label>
    </ligand>
</feature>
<dbReference type="Pfam" id="PF00586">
    <property type="entry name" value="AIRS"/>
    <property type="match status" value="1"/>
</dbReference>
<dbReference type="Gene3D" id="3.90.650.10">
    <property type="entry name" value="PurM-like C-terminal domain"/>
    <property type="match status" value="1"/>
</dbReference>
<dbReference type="Pfam" id="PF02769">
    <property type="entry name" value="AIRS_C"/>
    <property type="match status" value="1"/>
</dbReference>
<keyword evidence="1" id="KW-0784">Thiamine biosynthesis</keyword>
<keyword evidence="1" id="KW-0547">Nucleotide-binding</keyword>
<comment type="caution">
    <text evidence="1">Lacks conserved residue(s) required for the propagation of feature annotation.</text>
</comment>
<dbReference type="EMBL" id="VOSL01000139">
    <property type="protein sequence ID" value="TXD32137.1"/>
    <property type="molecule type" value="Genomic_DNA"/>
</dbReference>
<organism evidence="4 5">
    <name type="scientific">Lujinxingia vulgaris</name>
    <dbReference type="NCBI Taxonomy" id="2600176"/>
    <lineage>
        <taxon>Bacteria</taxon>
        <taxon>Deltaproteobacteria</taxon>
        <taxon>Bradymonadales</taxon>
        <taxon>Lujinxingiaceae</taxon>
        <taxon>Lujinxingia</taxon>
    </lineage>
</organism>
<comment type="catalytic activity">
    <reaction evidence="1">
        <text>thiamine phosphate + ATP = thiamine diphosphate + ADP</text>
        <dbReference type="Rhea" id="RHEA:15913"/>
        <dbReference type="ChEBI" id="CHEBI:30616"/>
        <dbReference type="ChEBI" id="CHEBI:37575"/>
        <dbReference type="ChEBI" id="CHEBI:58937"/>
        <dbReference type="ChEBI" id="CHEBI:456216"/>
        <dbReference type="EC" id="2.7.4.16"/>
    </reaction>
</comment>
<dbReference type="InterPro" id="IPR036921">
    <property type="entry name" value="PurM-like_N_sf"/>
</dbReference>
<proteinExistence type="inferred from homology"/>
<comment type="caution">
    <text evidence="4">The sequence shown here is derived from an EMBL/GenBank/DDBJ whole genome shotgun (WGS) entry which is preliminary data.</text>
</comment>
<dbReference type="PANTHER" id="PTHR30270">
    <property type="entry name" value="THIAMINE-MONOPHOSPHATE KINASE"/>
    <property type="match status" value="1"/>
</dbReference>
<dbReference type="CDD" id="cd02194">
    <property type="entry name" value="ThiL"/>
    <property type="match status" value="1"/>
</dbReference>
<feature type="binding site" evidence="1">
    <location>
        <position position="50"/>
    </location>
    <ligand>
        <name>substrate</name>
    </ligand>
</feature>
<comment type="pathway">
    <text evidence="1">Cofactor biosynthesis; thiamine diphosphate biosynthesis; thiamine diphosphate from thiamine phosphate: step 1/1.</text>
</comment>
<dbReference type="GO" id="GO:0009228">
    <property type="term" value="P:thiamine biosynthetic process"/>
    <property type="evidence" value="ECO:0007669"/>
    <property type="project" value="UniProtKB-KW"/>
</dbReference>
<dbReference type="HAMAP" id="MF_02128">
    <property type="entry name" value="TMP_kinase"/>
    <property type="match status" value="1"/>
</dbReference>
<dbReference type="GO" id="GO:0005524">
    <property type="term" value="F:ATP binding"/>
    <property type="evidence" value="ECO:0007669"/>
    <property type="project" value="UniProtKB-UniRule"/>
</dbReference>
<dbReference type="InterPro" id="IPR010918">
    <property type="entry name" value="PurM-like_C_dom"/>
</dbReference>
<name>A0A5C6X4P7_9DELT</name>
<feature type="binding site" evidence="1">
    <location>
        <position position="28"/>
    </location>
    <ligand>
        <name>Mg(2+)</name>
        <dbReference type="ChEBI" id="CHEBI:18420"/>
        <label>3</label>
    </ligand>
</feature>
<evidence type="ECO:0000313" key="4">
    <source>
        <dbReference type="EMBL" id="TXD32137.1"/>
    </source>
</evidence>
<dbReference type="EC" id="2.7.4.16" evidence="1"/>
<feature type="domain" description="PurM-like N-terminal" evidence="2">
    <location>
        <begin position="26"/>
        <end position="142"/>
    </location>
</feature>
<dbReference type="UniPathway" id="UPA00060">
    <property type="reaction ID" value="UER00142"/>
</dbReference>
<keyword evidence="1" id="KW-0479">Metal-binding</keyword>
<feature type="binding site" evidence="1">
    <location>
        <position position="43"/>
    </location>
    <ligand>
        <name>Mg(2+)</name>
        <dbReference type="ChEBI" id="CHEBI:18420"/>
        <label>2</label>
    </ligand>
</feature>